<reference evidence="1" key="1">
    <citation type="submission" date="2022-09" db="EMBL/GenBank/DDBJ databases">
        <title>Intensive care unit water sources are persistently colonized with multi-drug resistant bacteria and are the site of extensive horizontal gene transfer of antibiotic resistance genes.</title>
        <authorList>
            <person name="Diorio-Toth L."/>
        </authorList>
    </citation>
    <scope>NUCLEOTIDE SEQUENCE</scope>
    <source>
        <strain evidence="1">GD03659</strain>
    </source>
</reference>
<name>A0AA43BFT4_SPHYA</name>
<organism evidence="1 2">
    <name type="scientific">Sphingobium yanoikuyae</name>
    <name type="common">Sphingomonas yanoikuyae</name>
    <dbReference type="NCBI Taxonomy" id="13690"/>
    <lineage>
        <taxon>Bacteria</taxon>
        <taxon>Pseudomonadati</taxon>
        <taxon>Pseudomonadota</taxon>
        <taxon>Alphaproteobacteria</taxon>
        <taxon>Sphingomonadales</taxon>
        <taxon>Sphingomonadaceae</taxon>
        <taxon>Sphingobium</taxon>
    </lineage>
</organism>
<dbReference type="Proteomes" id="UP001162318">
    <property type="component" value="Unassembled WGS sequence"/>
</dbReference>
<dbReference type="RefSeq" id="WP_279776404.1">
    <property type="nucleotide sequence ID" value="NZ_JAOCKX010000093.1"/>
</dbReference>
<sequence length="107" mass="11978">MWLARPIDAPVSPVFFLSNGIATAMHVTEERALGGDYRTPNPCYDDGRGLPFLRYVGKLPSTSSIWNVFTGQEIDMMTFTLANHRQTVRALLERVAAPAEWINEIPV</sequence>
<proteinExistence type="predicted"/>
<accession>A0AA43BFT4</accession>
<gene>
    <name evidence="1" type="ORF">N5J77_29105</name>
</gene>
<comment type="caution">
    <text evidence="1">The sequence shown here is derived from an EMBL/GenBank/DDBJ whole genome shotgun (WGS) entry which is preliminary data.</text>
</comment>
<protein>
    <submittedName>
        <fullName evidence="1">Uncharacterized protein</fullName>
    </submittedName>
</protein>
<dbReference type="EMBL" id="JAOCKX010000093">
    <property type="protein sequence ID" value="MDH2135192.1"/>
    <property type="molecule type" value="Genomic_DNA"/>
</dbReference>
<evidence type="ECO:0000313" key="1">
    <source>
        <dbReference type="EMBL" id="MDH2135192.1"/>
    </source>
</evidence>
<evidence type="ECO:0000313" key="2">
    <source>
        <dbReference type="Proteomes" id="UP001162318"/>
    </source>
</evidence>
<dbReference type="AlphaFoldDB" id="A0AA43BFT4"/>